<evidence type="ECO:0000256" key="8">
    <source>
        <dbReference type="ARBA" id="ARBA00023012"/>
    </source>
</evidence>
<keyword evidence="4" id="KW-0808">Transferase</keyword>
<dbReference type="GO" id="GO:0005524">
    <property type="term" value="F:ATP binding"/>
    <property type="evidence" value="ECO:0007669"/>
    <property type="project" value="UniProtKB-KW"/>
</dbReference>
<keyword evidence="8" id="KW-0902">Two-component regulatory system</keyword>
<dbReference type="EMBL" id="QZVT01000006">
    <property type="protein sequence ID" value="RJT78469.1"/>
    <property type="molecule type" value="Genomic_DNA"/>
</dbReference>
<feature type="domain" description="Signal transduction histidine kinase subgroup 3 dimerisation and phosphoacceptor" evidence="10">
    <location>
        <begin position="206"/>
        <end position="271"/>
    </location>
</feature>
<dbReference type="Gene3D" id="1.20.5.1930">
    <property type="match status" value="1"/>
</dbReference>
<evidence type="ECO:0000256" key="1">
    <source>
        <dbReference type="ARBA" id="ARBA00000085"/>
    </source>
</evidence>
<keyword evidence="7" id="KW-0067">ATP-binding</keyword>
<dbReference type="Pfam" id="PF07730">
    <property type="entry name" value="HisKA_3"/>
    <property type="match status" value="1"/>
</dbReference>
<dbReference type="InterPro" id="IPR011712">
    <property type="entry name" value="Sig_transdc_His_kin_sub3_dim/P"/>
</dbReference>
<name>A0A3A5MCE4_9MICC</name>
<keyword evidence="9" id="KW-1133">Transmembrane helix</keyword>
<keyword evidence="5" id="KW-0547">Nucleotide-binding</keyword>
<reference evidence="11 12" key="1">
    <citation type="submission" date="2018-09" db="EMBL/GenBank/DDBJ databases">
        <title>Novel species of Arthrobacter.</title>
        <authorList>
            <person name="Liu Q."/>
            <person name="Xin Y.-H."/>
        </authorList>
    </citation>
    <scope>NUCLEOTIDE SEQUENCE [LARGE SCALE GENOMIC DNA]</scope>
    <source>
        <strain evidence="11 12">Hz2</strain>
    </source>
</reference>
<gene>
    <name evidence="11" type="ORF">D6T63_13280</name>
</gene>
<dbReference type="CDD" id="cd16917">
    <property type="entry name" value="HATPase_UhpB-NarQ-NarX-like"/>
    <property type="match status" value="1"/>
</dbReference>
<dbReference type="PANTHER" id="PTHR24421:SF10">
    <property type="entry name" value="NITRATE_NITRITE SENSOR PROTEIN NARQ"/>
    <property type="match status" value="1"/>
</dbReference>
<protein>
    <recommendedName>
        <fullName evidence="2">histidine kinase</fullName>
        <ecNumber evidence="2">2.7.13.3</ecNumber>
    </recommendedName>
</protein>
<feature type="transmembrane region" description="Helical" evidence="9">
    <location>
        <begin position="130"/>
        <end position="148"/>
    </location>
</feature>
<dbReference type="PANTHER" id="PTHR24421">
    <property type="entry name" value="NITRATE/NITRITE SENSOR PROTEIN NARX-RELATED"/>
    <property type="match status" value="1"/>
</dbReference>
<organism evidence="11 12">
    <name type="scientific">Arthrobacter cheniae</name>
    <dbReference type="NCBI Taxonomy" id="1258888"/>
    <lineage>
        <taxon>Bacteria</taxon>
        <taxon>Bacillati</taxon>
        <taxon>Actinomycetota</taxon>
        <taxon>Actinomycetes</taxon>
        <taxon>Micrococcales</taxon>
        <taxon>Micrococcaceae</taxon>
        <taxon>Arthrobacter</taxon>
    </lineage>
</organism>
<evidence type="ECO:0000259" key="10">
    <source>
        <dbReference type="Pfam" id="PF07730"/>
    </source>
</evidence>
<dbReference type="Gene3D" id="3.30.565.10">
    <property type="entry name" value="Histidine kinase-like ATPase, C-terminal domain"/>
    <property type="match status" value="1"/>
</dbReference>
<dbReference type="OrthoDB" id="227596at2"/>
<keyword evidence="9" id="KW-0472">Membrane</keyword>
<dbReference type="GO" id="GO:0046983">
    <property type="term" value="F:protein dimerization activity"/>
    <property type="evidence" value="ECO:0007669"/>
    <property type="project" value="InterPro"/>
</dbReference>
<dbReference type="AlphaFoldDB" id="A0A3A5MCE4"/>
<dbReference type="InterPro" id="IPR036890">
    <property type="entry name" value="HATPase_C_sf"/>
</dbReference>
<evidence type="ECO:0000256" key="5">
    <source>
        <dbReference type="ARBA" id="ARBA00022741"/>
    </source>
</evidence>
<dbReference type="GO" id="GO:0016020">
    <property type="term" value="C:membrane"/>
    <property type="evidence" value="ECO:0007669"/>
    <property type="project" value="InterPro"/>
</dbReference>
<evidence type="ECO:0000256" key="2">
    <source>
        <dbReference type="ARBA" id="ARBA00012438"/>
    </source>
</evidence>
<evidence type="ECO:0000313" key="12">
    <source>
        <dbReference type="Proteomes" id="UP000272560"/>
    </source>
</evidence>
<feature type="transmembrane region" description="Helical" evidence="9">
    <location>
        <begin position="64"/>
        <end position="88"/>
    </location>
</feature>
<dbReference type="GO" id="GO:0000155">
    <property type="term" value="F:phosphorelay sensor kinase activity"/>
    <property type="evidence" value="ECO:0007669"/>
    <property type="project" value="InterPro"/>
</dbReference>
<dbReference type="RefSeq" id="WP_120149514.1">
    <property type="nucleotide sequence ID" value="NZ_QZVT01000006.1"/>
</dbReference>
<comment type="catalytic activity">
    <reaction evidence="1">
        <text>ATP + protein L-histidine = ADP + protein N-phospho-L-histidine.</text>
        <dbReference type="EC" id="2.7.13.3"/>
    </reaction>
</comment>
<evidence type="ECO:0000256" key="4">
    <source>
        <dbReference type="ARBA" id="ARBA00022679"/>
    </source>
</evidence>
<evidence type="ECO:0000313" key="11">
    <source>
        <dbReference type="EMBL" id="RJT78469.1"/>
    </source>
</evidence>
<dbReference type="Proteomes" id="UP000272560">
    <property type="component" value="Unassembled WGS sequence"/>
</dbReference>
<keyword evidence="6 11" id="KW-0418">Kinase</keyword>
<evidence type="ECO:0000256" key="6">
    <source>
        <dbReference type="ARBA" id="ARBA00022777"/>
    </source>
</evidence>
<feature type="transmembrane region" description="Helical" evidence="9">
    <location>
        <begin position="94"/>
        <end position="118"/>
    </location>
</feature>
<keyword evidence="12" id="KW-1185">Reference proteome</keyword>
<evidence type="ECO:0000256" key="7">
    <source>
        <dbReference type="ARBA" id="ARBA00022840"/>
    </source>
</evidence>
<feature type="transmembrane region" description="Helical" evidence="9">
    <location>
        <begin position="154"/>
        <end position="174"/>
    </location>
</feature>
<sequence length="411" mass="44096">MSESPPRLWVELVRPASLLAPSTLPHLDSTGVRTGRDRAVDAVACCVGAVLGALFLSPDLRDSAVTLSAMQVAVDVSCGALACVSLWWRRRWALAVALICLLLGTFSSSATPAGLLALSSLAVHRPVRSSLLVVVLWIPSLLLFAAYSPTTDPLTVFLQVTPLALAVTAWGMFIRARRQLLLTLQERALRAEADQRLHEDTARMAERTRIAREMHDVLAHRISLLALHAGALEVRPDLPPAKIRETAELLRSTARQALEELRDVIGLLREEPGQQSGPPAPQPTLSDIRRLVEESRRAGANIDFQMHVEHPEMAPSGLGRDAFRIVQESLTNIGKHANGTATTVRVTGAPGAGLHVSIRNREPLHAHAGPVLPGAGAGLLGLQERVALAGGTLVHGPDGSGDFVVDAELRW</sequence>
<dbReference type="InterPro" id="IPR050482">
    <property type="entry name" value="Sensor_HK_TwoCompSys"/>
</dbReference>
<proteinExistence type="predicted"/>
<comment type="caution">
    <text evidence="11">The sequence shown here is derived from an EMBL/GenBank/DDBJ whole genome shotgun (WGS) entry which is preliminary data.</text>
</comment>
<keyword evidence="3" id="KW-0597">Phosphoprotein</keyword>
<keyword evidence="9" id="KW-0812">Transmembrane</keyword>
<dbReference type="EC" id="2.7.13.3" evidence="2"/>
<evidence type="ECO:0000256" key="3">
    <source>
        <dbReference type="ARBA" id="ARBA00022553"/>
    </source>
</evidence>
<evidence type="ECO:0000256" key="9">
    <source>
        <dbReference type="SAM" id="Phobius"/>
    </source>
</evidence>
<accession>A0A3A5MCE4</accession>